<dbReference type="GO" id="GO:0005524">
    <property type="term" value="F:ATP binding"/>
    <property type="evidence" value="ECO:0007669"/>
    <property type="project" value="UniProtKB-KW"/>
</dbReference>
<dbReference type="InterPro" id="IPR001789">
    <property type="entry name" value="Sig_transdc_resp-reg_receiver"/>
</dbReference>
<dbReference type="GO" id="GO:0000155">
    <property type="term" value="F:phosphorelay sensor kinase activity"/>
    <property type="evidence" value="ECO:0007669"/>
    <property type="project" value="InterPro"/>
</dbReference>
<dbReference type="eggNOG" id="COG0784">
    <property type="taxonomic scope" value="Bacteria"/>
</dbReference>
<dbReference type="SUPFAM" id="SSF52172">
    <property type="entry name" value="CheY-like"/>
    <property type="match status" value="1"/>
</dbReference>
<dbReference type="InterPro" id="IPR008207">
    <property type="entry name" value="Sig_transdc_His_kin_Hpt_dom"/>
</dbReference>
<dbReference type="InterPro" id="IPR036097">
    <property type="entry name" value="HisK_dim/P_sf"/>
</dbReference>
<evidence type="ECO:0000313" key="21">
    <source>
        <dbReference type="Proteomes" id="UP000008632"/>
    </source>
</evidence>
<feature type="transmembrane region" description="Helical" evidence="14">
    <location>
        <begin position="41"/>
        <end position="59"/>
    </location>
</feature>
<feature type="modified residue" description="Phosphohistidine" evidence="12">
    <location>
        <position position="735"/>
    </location>
</feature>
<keyword evidence="7" id="KW-0547">Nucleotide-binding</keyword>
<dbReference type="GO" id="GO:0005886">
    <property type="term" value="C:plasma membrane"/>
    <property type="evidence" value="ECO:0007669"/>
    <property type="project" value="UniProtKB-SubCell"/>
</dbReference>
<keyword evidence="8" id="KW-0067">ATP-binding</keyword>
<evidence type="ECO:0000256" key="8">
    <source>
        <dbReference type="ARBA" id="ARBA00022840"/>
    </source>
</evidence>
<feature type="modified residue" description="4-aspartylphosphate" evidence="13">
    <location>
        <position position="595"/>
    </location>
</feature>
<evidence type="ECO:0000256" key="14">
    <source>
        <dbReference type="SAM" id="Phobius"/>
    </source>
</evidence>
<dbReference type="InterPro" id="IPR005467">
    <property type="entry name" value="His_kinase_dom"/>
</dbReference>
<dbReference type="KEGG" id="psu:Psesu_0774"/>
<dbReference type="SMART" id="SM00091">
    <property type="entry name" value="PAS"/>
    <property type="match status" value="1"/>
</dbReference>
<dbReference type="EMBL" id="CP002446">
    <property type="protein sequence ID" value="ADV26627.1"/>
    <property type="molecule type" value="Genomic_DNA"/>
</dbReference>
<evidence type="ECO:0000256" key="4">
    <source>
        <dbReference type="ARBA" id="ARBA00022475"/>
    </source>
</evidence>
<feature type="chain" id="PRO_5003214422" description="histidine kinase" evidence="15">
    <location>
        <begin position="32"/>
        <end position="791"/>
    </location>
</feature>
<dbReference type="Proteomes" id="UP000008632">
    <property type="component" value="Chromosome"/>
</dbReference>
<keyword evidence="20" id="KW-0418">Kinase</keyword>
<feature type="domain" description="PAS" evidence="18">
    <location>
        <begin position="76"/>
        <end position="141"/>
    </location>
</feature>
<dbReference type="InterPro" id="IPR013656">
    <property type="entry name" value="PAS_4"/>
</dbReference>
<evidence type="ECO:0000256" key="15">
    <source>
        <dbReference type="SAM" id="SignalP"/>
    </source>
</evidence>
<dbReference type="Pfam" id="PF00512">
    <property type="entry name" value="HisKA"/>
    <property type="match status" value="1"/>
</dbReference>
<dbReference type="InterPro" id="IPR035965">
    <property type="entry name" value="PAS-like_dom_sf"/>
</dbReference>
<keyword evidence="9 14" id="KW-1133">Transmembrane helix</keyword>
<evidence type="ECO:0000256" key="6">
    <source>
        <dbReference type="ARBA" id="ARBA00022692"/>
    </source>
</evidence>
<dbReference type="SUPFAM" id="SSF55874">
    <property type="entry name" value="ATPase domain of HSP90 chaperone/DNA topoisomerase II/histidine kinase"/>
    <property type="match status" value="1"/>
</dbReference>
<dbReference type="SMART" id="SM00448">
    <property type="entry name" value="REC"/>
    <property type="match status" value="1"/>
</dbReference>
<dbReference type="SUPFAM" id="SSF47226">
    <property type="entry name" value="Histidine-containing phosphotransfer domain, HPT domain"/>
    <property type="match status" value="1"/>
</dbReference>
<dbReference type="InterPro" id="IPR003661">
    <property type="entry name" value="HisK_dim/P_dom"/>
</dbReference>
<keyword evidence="5 13" id="KW-0597">Phosphoprotein</keyword>
<accession>E6WQV5</accession>
<evidence type="ECO:0000256" key="11">
    <source>
        <dbReference type="ARBA" id="ARBA00023136"/>
    </source>
</evidence>
<feature type="domain" description="HPt" evidence="19">
    <location>
        <begin position="696"/>
        <end position="790"/>
    </location>
</feature>
<dbReference type="SMART" id="SM00387">
    <property type="entry name" value="HATPase_c"/>
    <property type="match status" value="1"/>
</dbReference>
<dbReference type="Pfam" id="PF08448">
    <property type="entry name" value="PAS_4"/>
    <property type="match status" value="1"/>
</dbReference>
<dbReference type="PROSITE" id="PS50109">
    <property type="entry name" value="HIS_KIN"/>
    <property type="match status" value="1"/>
</dbReference>
<dbReference type="CDD" id="cd00082">
    <property type="entry name" value="HisKA"/>
    <property type="match status" value="1"/>
</dbReference>
<evidence type="ECO:0000256" key="2">
    <source>
        <dbReference type="ARBA" id="ARBA00004651"/>
    </source>
</evidence>
<reference evidence="20 21" key="1">
    <citation type="submission" date="2011-01" db="EMBL/GenBank/DDBJ databases">
        <title>Complete sequence of Pseudoxanthomonas suwonensis 11-1.</title>
        <authorList>
            <consortium name="US DOE Joint Genome Institute"/>
            <person name="Lucas S."/>
            <person name="Copeland A."/>
            <person name="Lapidus A."/>
            <person name="Cheng J.-F."/>
            <person name="Goodwin L."/>
            <person name="Pitluck S."/>
            <person name="Teshima H."/>
            <person name="Detter J.C."/>
            <person name="Han C."/>
            <person name="Tapia R."/>
            <person name="Land M."/>
            <person name="Hauser L."/>
            <person name="Kyrpides N."/>
            <person name="Ivanova N."/>
            <person name="Ovchinnikova G."/>
            <person name="Siebers A.K."/>
            <person name="Allgaier M."/>
            <person name="Thelen M.P."/>
            <person name="Hugenholtz P."/>
            <person name="Gladden J."/>
            <person name="Woyke T."/>
        </authorList>
    </citation>
    <scope>NUCLEOTIDE SEQUENCE [LARGE SCALE GENOMIC DNA]</scope>
    <source>
        <strain evidence="21">11-1</strain>
    </source>
</reference>
<dbReference type="EC" id="2.7.13.3" evidence="3"/>
<dbReference type="PANTHER" id="PTHR45339">
    <property type="entry name" value="HYBRID SIGNAL TRANSDUCTION HISTIDINE KINASE J"/>
    <property type="match status" value="1"/>
</dbReference>
<dbReference type="Pfam" id="PF00072">
    <property type="entry name" value="Response_reg"/>
    <property type="match status" value="1"/>
</dbReference>
<dbReference type="PROSITE" id="PS50110">
    <property type="entry name" value="RESPONSE_REGULATORY"/>
    <property type="match status" value="1"/>
</dbReference>
<keyword evidence="21" id="KW-1185">Reference proteome</keyword>
<evidence type="ECO:0000313" key="20">
    <source>
        <dbReference type="EMBL" id="ADV26627.1"/>
    </source>
</evidence>
<dbReference type="SUPFAM" id="SSF47384">
    <property type="entry name" value="Homodimeric domain of signal transducing histidine kinase"/>
    <property type="match status" value="1"/>
</dbReference>
<dbReference type="Pfam" id="PF02518">
    <property type="entry name" value="HATPase_c"/>
    <property type="match status" value="1"/>
</dbReference>
<dbReference type="HOGENOM" id="CLU_000445_114_15_6"/>
<keyword evidence="11 14" id="KW-0472">Membrane</keyword>
<evidence type="ECO:0000256" key="10">
    <source>
        <dbReference type="ARBA" id="ARBA00023012"/>
    </source>
</evidence>
<dbReference type="Gene3D" id="3.30.565.10">
    <property type="entry name" value="Histidine kinase-like ATPase, C-terminal domain"/>
    <property type="match status" value="1"/>
</dbReference>
<dbReference type="Gene3D" id="3.40.50.2300">
    <property type="match status" value="1"/>
</dbReference>
<dbReference type="InterPro" id="IPR003594">
    <property type="entry name" value="HATPase_dom"/>
</dbReference>
<dbReference type="InterPro" id="IPR000014">
    <property type="entry name" value="PAS"/>
</dbReference>
<gene>
    <name evidence="20" type="ordered locus">Psesu_0774</name>
</gene>
<dbReference type="InterPro" id="IPR036890">
    <property type="entry name" value="HATPase_C_sf"/>
</dbReference>
<dbReference type="PROSITE" id="PS50894">
    <property type="entry name" value="HPT"/>
    <property type="match status" value="1"/>
</dbReference>
<dbReference type="STRING" id="743721.Psesu_0774"/>
<keyword evidence="10" id="KW-0902">Two-component regulatory system</keyword>
<dbReference type="PROSITE" id="PS50112">
    <property type="entry name" value="PAS"/>
    <property type="match status" value="1"/>
</dbReference>
<evidence type="ECO:0000256" key="1">
    <source>
        <dbReference type="ARBA" id="ARBA00000085"/>
    </source>
</evidence>
<dbReference type="PANTHER" id="PTHR45339:SF1">
    <property type="entry name" value="HYBRID SIGNAL TRANSDUCTION HISTIDINE KINASE J"/>
    <property type="match status" value="1"/>
</dbReference>
<evidence type="ECO:0000256" key="13">
    <source>
        <dbReference type="PROSITE-ProRule" id="PRU00169"/>
    </source>
</evidence>
<proteinExistence type="predicted"/>
<dbReference type="SMART" id="SM00388">
    <property type="entry name" value="HisKA"/>
    <property type="match status" value="1"/>
</dbReference>
<evidence type="ECO:0000259" key="17">
    <source>
        <dbReference type="PROSITE" id="PS50110"/>
    </source>
</evidence>
<comment type="subcellular location">
    <subcellularLocation>
        <location evidence="2">Cell membrane</location>
        <topology evidence="2">Multi-pass membrane protein</topology>
    </subcellularLocation>
</comment>
<feature type="domain" description="Histidine kinase" evidence="16">
    <location>
        <begin position="205"/>
        <end position="414"/>
    </location>
</feature>
<evidence type="ECO:0000256" key="5">
    <source>
        <dbReference type="ARBA" id="ARBA00022553"/>
    </source>
</evidence>
<evidence type="ECO:0000256" key="7">
    <source>
        <dbReference type="ARBA" id="ARBA00022741"/>
    </source>
</evidence>
<dbReference type="NCBIfam" id="TIGR00229">
    <property type="entry name" value="sensory_box"/>
    <property type="match status" value="1"/>
</dbReference>
<evidence type="ECO:0000259" key="19">
    <source>
        <dbReference type="PROSITE" id="PS50894"/>
    </source>
</evidence>
<comment type="catalytic activity">
    <reaction evidence="1">
        <text>ATP + protein L-histidine = ADP + protein N-phospho-L-histidine.</text>
        <dbReference type="EC" id="2.7.13.3"/>
    </reaction>
</comment>
<feature type="domain" description="Response regulatory" evidence="17">
    <location>
        <begin position="546"/>
        <end position="663"/>
    </location>
</feature>
<evidence type="ECO:0000259" key="16">
    <source>
        <dbReference type="PROSITE" id="PS50109"/>
    </source>
</evidence>
<feature type="signal peptide" evidence="15">
    <location>
        <begin position="1"/>
        <end position="31"/>
    </location>
</feature>
<evidence type="ECO:0000256" key="9">
    <source>
        <dbReference type="ARBA" id="ARBA00022989"/>
    </source>
</evidence>
<name>E6WQV5_PSEUU</name>
<dbReference type="SUPFAM" id="SSF55785">
    <property type="entry name" value="PYP-like sensor domain (PAS domain)"/>
    <property type="match status" value="1"/>
</dbReference>
<dbReference type="CDD" id="cd17546">
    <property type="entry name" value="REC_hyHK_CKI1_RcsC-like"/>
    <property type="match status" value="1"/>
</dbReference>
<keyword evidence="15" id="KW-0732">Signal</keyword>
<keyword evidence="6 14" id="KW-0812">Transmembrane</keyword>
<evidence type="ECO:0000256" key="12">
    <source>
        <dbReference type="PROSITE-ProRule" id="PRU00110"/>
    </source>
</evidence>
<dbReference type="CDD" id="cd00130">
    <property type="entry name" value="PAS"/>
    <property type="match status" value="1"/>
</dbReference>
<dbReference type="AlphaFoldDB" id="E6WQV5"/>
<dbReference type="OrthoDB" id="9797243at2"/>
<dbReference type="Gene3D" id="1.10.287.130">
    <property type="match status" value="1"/>
</dbReference>
<keyword evidence="20" id="KW-0808">Transferase</keyword>
<evidence type="ECO:0000256" key="3">
    <source>
        <dbReference type="ARBA" id="ARBA00012438"/>
    </source>
</evidence>
<dbReference type="Gene3D" id="3.30.450.20">
    <property type="entry name" value="PAS domain"/>
    <property type="match status" value="1"/>
</dbReference>
<sequence>MAARPGPRARTLLSPALACALAALLPGPAFAAPATPPTLAWAAGGALAGVLATAGWIHLRQRRRQRRHGLPDATAVLESLPCAAFLKDAHGRYIAVNRHFEAHYGCSREQVLGRTLADVPQLHGADSEVLLQVERRLRQTGDPVACEIGHSGGDAPRTLRLRLQPLPGGQAKGVVLGTMADVTDLQEARRATEAATHTAGTFLSLVSHEIRTPIAGALGIVELMAHTPLDPEQVHMLGMLEESVEGLLEILGDILDFSRLQAGELRLDEGEVDLRAVFDELVAGTAALAGERGLRLHARVDHRLAAAYRGDPVRLRQVLAWLLSSAVRTTASGVLELQAEVLSTARGVQRLRLAVAGNGVAASVSPAEGNMRPGGLALGLAICQHLVRLMHGELVLSQLDGDGALASLELELPVERALQPLPGVVGRVALACTIDPRTGRALCEGLVALGLRVLETTPSSVFHLQPGDADLVLVDAPLVRAGRVPPGIPHICLHDPSDPLPPPEDCIVLPVAPLLWRNLDHACRVALGLPTQEAPAALQVQRQAARILVAEDHPINRAVISRQLQRLGYPHEIVCDGEEALRALATTRYDLLVTDCHMPGLDGYELARRIRGREDGGGRLPIIALSASVLPGHVSRCIEAGMDDFLAKPVQLHELELKLARHLPAGAAPAPAEPAAQADASAAYRQLGLLMEAFGSVRQVREVLHGLLETCRADLDALDQAFACGDTRSQRELLHRITGSLRLIGLPPGAAAPGEADGPAARRDEVLRHMDWLEELIDSLGPLEPNIAARR</sequence>
<keyword evidence="4" id="KW-1003">Cell membrane</keyword>
<dbReference type="InterPro" id="IPR011006">
    <property type="entry name" value="CheY-like_superfamily"/>
</dbReference>
<evidence type="ECO:0000259" key="18">
    <source>
        <dbReference type="PROSITE" id="PS50112"/>
    </source>
</evidence>
<organism evidence="20 21">
    <name type="scientific">Pseudoxanthomonas suwonensis (strain 11-1)</name>
    <dbReference type="NCBI Taxonomy" id="743721"/>
    <lineage>
        <taxon>Bacteria</taxon>
        <taxon>Pseudomonadati</taxon>
        <taxon>Pseudomonadota</taxon>
        <taxon>Gammaproteobacteria</taxon>
        <taxon>Lysobacterales</taxon>
        <taxon>Lysobacteraceae</taxon>
        <taxon>Pseudoxanthomonas</taxon>
    </lineage>
</organism>
<protein>
    <recommendedName>
        <fullName evidence="3">histidine kinase</fullName>
        <ecNumber evidence="3">2.7.13.3</ecNumber>
    </recommendedName>
</protein>
<dbReference type="eggNOG" id="COG5002">
    <property type="taxonomic scope" value="Bacteria"/>
</dbReference>
<dbReference type="InterPro" id="IPR036641">
    <property type="entry name" value="HPT_dom_sf"/>
</dbReference>